<protein>
    <submittedName>
        <fullName evidence="1">Uncharacterized protein</fullName>
    </submittedName>
</protein>
<keyword evidence="2" id="KW-1185">Reference proteome</keyword>
<dbReference type="Proteomes" id="UP001597045">
    <property type="component" value="Unassembled WGS sequence"/>
</dbReference>
<feature type="non-terminal residue" evidence="1">
    <location>
        <position position="256"/>
    </location>
</feature>
<organism evidence="1 2">
    <name type="scientific">Kibdelosporangium lantanae</name>
    <dbReference type="NCBI Taxonomy" id="1497396"/>
    <lineage>
        <taxon>Bacteria</taxon>
        <taxon>Bacillati</taxon>
        <taxon>Actinomycetota</taxon>
        <taxon>Actinomycetes</taxon>
        <taxon>Pseudonocardiales</taxon>
        <taxon>Pseudonocardiaceae</taxon>
        <taxon>Kibdelosporangium</taxon>
    </lineage>
</organism>
<dbReference type="EMBL" id="JBHTIS010002287">
    <property type="protein sequence ID" value="MFD1049611.1"/>
    <property type="molecule type" value="Genomic_DNA"/>
</dbReference>
<gene>
    <name evidence="1" type="ORF">ACFQ1S_30835</name>
</gene>
<reference evidence="2" key="1">
    <citation type="journal article" date="2019" name="Int. J. Syst. Evol. Microbiol.">
        <title>The Global Catalogue of Microorganisms (GCM) 10K type strain sequencing project: providing services to taxonomists for standard genome sequencing and annotation.</title>
        <authorList>
            <consortium name="The Broad Institute Genomics Platform"/>
            <consortium name="The Broad Institute Genome Sequencing Center for Infectious Disease"/>
            <person name="Wu L."/>
            <person name="Ma J."/>
        </authorList>
    </citation>
    <scope>NUCLEOTIDE SEQUENCE [LARGE SCALE GENOMIC DNA]</scope>
    <source>
        <strain evidence="2">JCM 31486</strain>
    </source>
</reference>
<name>A0ABW3MG00_9PSEU</name>
<comment type="caution">
    <text evidence="1">The sequence shown here is derived from an EMBL/GenBank/DDBJ whole genome shotgun (WGS) entry which is preliminary data.</text>
</comment>
<accession>A0ABW3MG00</accession>
<proteinExistence type="predicted"/>
<sequence>MVAVFIVVIIAFFVLLNVFTLVLPRQFLQKRQDSKNAERQGFAASQGWHFKPYAPELLQVYNCKPFTERGDRRVAFGVVVGMVDGVQVTAFDYQRRTKRTSYSGIVYSDSNQVVTVWVVKLPANLPSLHMGARGFRLLTGNFVEPRTPDVEFNKAFLIEGGDENFAMQLFTPQVMAMMKQTRLADWTIQGNELIHYSTNHFTRTTAEEIMQAAYALVALVRAFPEQIWRGATLPPSGQMPSQPLAMPMTMVEPWLC</sequence>
<evidence type="ECO:0000313" key="2">
    <source>
        <dbReference type="Proteomes" id="UP001597045"/>
    </source>
</evidence>
<evidence type="ECO:0000313" key="1">
    <source>
        <dbReference type="EMBL" id="MFD1049611.1"/>
    </source>
</evidence>